<evidence type="ECO:0000313" key="9">
    <source>
        <dbReference type="Proteomes" id="UP000278398"/>
    </source>
</evidence>
<dbReference type="InterPro" id="IPR036188">
    <property type="entry name" value="FAD/NAD-bd_sf"/>
</dbReference>
<keyword evidence="9" id="KW-1185">Reference proteome</keyword>
<dbReference type="NCBIfam" id="NF001933">
    <property type="entry name" value="PRK00711.1"/>
    <property type="match status" value="1"/>
</dbReference>
<dbReference type="PANTHER" id="PTHR13847">
    <property type="entry name" value="SARCOSINE DEHYDROGENASE-RELATED"/>
    <property type="match status" value="1"/>
</dbReference>
<keyword evidence="4" id="KW-0274">FAD</keyword>
<keyword evidence="3" id="KW-0285">Flavoprotein</keyword>
<dbReference type="Pfam" id="PF01266">
    <property type="entry name" value="DAO"/>
    <property type="match status" value="1"/>
</dbReference>
<reference evidence="8 9" key="1">
    <citation type="submission" date="2018-12" db="EMBL/GenBank/DDBJ databases">
        <title>Mesorhizobium carbonis sp. nov., isolated from coal mine water.</title>
        <authorList>
            <person name="Xin W."/>
            <person name="Xu Z."/>
            <person name="Xiang F."/>
            <person name="Zhang J."/>
            <person name="Xi L."/>
            <person name="Liu J."/>
        </authorList>
    </citation>
    <scope>NUCLEOTIDE SEQUENCE [LARGE SCALE GENOMIC DNA]</scope>
    <source>
        <strain evidence="8 9">B2.3</strain>
    </source>
</reference>
<accession>A0A3R9ZNG0</accession>
<comment type="caution">
    <text evidence="8">The sequence shown here is derived from an EMBL/GenBank/DDBJ whole genome shotgun (WGS) entry which is preliminary data.</text>
</comment>
<dbReference type="EMBL" id="RWKW01000099">
    <property type="protein sequence ID" value="RST83882.1"/>
    <property type="molecule type" value="Genomic_DNA"/>
</dbReference>
<keyword evidence="5" id="KW-0560">Oxidoreductase</keyword>
<evidence type="ECO:0000256" key="5">
    <source>
        <dbReference type="ARBA" id="ARBA00023002"/>
    </source>
</evidence>
<dbReference type="OrthoDB" id="9805337at2"/>
<evidence type="ECO:0000256" key="2">
    <source>
        <dbReference type="ARBA" id="ARBA00009410"/>
    </source>
</evidence>
<dbReference type="SUPFAM" id="SSF51905">
    <property type="entry name" value="FAD/NAD(P)-binding domain"/>
    <property type="match status" value="1"/>
</dbReference>
<dbReference type="Proteomes" id="UP000278398">
    <property type="component" value="Unassembled WGS sequence"/>
</dbReference>
<dbReference type="Gene3D" id="3.50.50.60">
    <property type="entry name" value="FAD/NAD(P)-binding domain"/>
    <property type="match status" value="2"/>
</dbReference>
<gene>
    <name evidence="8" type="ORF">EJC49_21725</name>
</gene>
<evidence type="ECO:0000256" key="1">
    <source>
        <dbReference type="ARBA" id="ARBA00001974"/>
    </source>
</evidence>
<comment type="cofactor">
    <cofactor evidence="1">
        <name>FAD</name>
        <dbReference type="ChEBI" id="CHEBI:57692"/>
    </cofactor>
</comment>
<dbReference type="SUPFAM" id="SSF54373">
    <property type="entry name" value="FAD-linked reductases, C-terminal domain"/>
    <property type="match status" value="1"/>
</dbReference>
<organism evidence="8 9">
    <name type="scientific">Aquibium carbonis</name>
    <dbReference type="NCBI Taxonomy" id="2495581"/>
    <lineage>
        <taxon>Bacteria</taxon>
        <taxon>Pseudomonadati</taxon>
        <taxon>Pseudomonadota</taxon>
        <taxon>Alphaproteobacteria</taxon>
        <taxon>Hyphomicrobiales</taxon>
        <taxon>Phyllobacteriaceae</taxon>
        <taxon>Aquibium</taxon>
    </lineage>
</organism>
<sequence>MRVAVLGAGVVGITTAWYLTEQGHEVTVIDRRSGPAQETSFGNAGGVCPGFAGPWAAPGMPLKALKWLFKSQAPLKWRPRPDINQWKWLAAFVANCTPEAFARNKARMQRMAHYSLACLRALREDTGITYDNAANGVLQVFSSDEEMQGGARAARVLADLGIAHRLVDGPGVLDIEPGLARSGATFSGGLHLPGDETGDCHLFCVALADLLAQRGCTMMFDASITRLVREGDRITHVETAAGPVLADAFVVALGAYAPGLLRPLGIDVPVYPVKGYSMTCPITDFDAAPRSSVMDEHSKVMVTRLGGRLRAAGVAELAGFDGRIPDPATAALSQRVQALFPGAAAYEGARFWCGFRPMTPDGPARLGPAGYRNLFLNVGHGSNGWTQACGTGRVVADLVSGRTPDIEI</sequence>
<dbReference type="FunFam" id="3.50.50.60:FF:000020">
    <property type="entry name" value="D-amino acid dehydrogenase"/>
    <property type="match status" value="1"/>
</dbReference>
<evidence type="ECO:0000256" key="3">
    <source>
        <dbReference type="ARBA" id="ARBA00022630"/>
    </source>
</evidence>
<evidence type="ECO:0000259" key="7">
    <source>
        <dbReference type="Pfam" id="PF01266"/>
    </source>
</evidence>
<feature type="domain" description="FAD dependent oxidoreductase" evidence="7">
    <location>
        <begin position="2"/>
        <end position="398"/>
    </location>
</feature>
<protein>
    <submittedName>
        <fullName evidence="8">D-amino acid dehydrogenase</fullName>
    </submittedName>
</protein>
<dbReference type="GO" id="GO:0008718">
    <property type="term" value="F:D-amino-acid dehydrogenase activity"/>
    <property type="evidence" value="ECO:0007669"/>
    <property type="project" value="TreeGrafter"/>
</dbReference>
<evidence type="ECO:0000256" key="4">
    <source>
        <dbReference type="ARBA" id="ARBA00022827"/>
    </source>
</evidence>
<evidence type="ECO:0000313" key="8">
    <source>
        <dbReference type="EMBL" id="RST83882.1"/>
    </source>
</evidence>
<dbReference type="GO" id="GO:0005737">
    <property type="term" value="C:cytoplasm"/>
    <property type="evidence" value="ECO:0007669"/>
    <property type="project" value="TreeGrafter"/>
</dbReference>
<comment type="catalytic activity">
    <reaction evidence="6">
        <text>a D-alpha-amino acid + A + H2O = a 2-oxocarboxylate + AH2 + NH4(+)</text>
        <dbReference type="Rhea" id="RHEA:18125"/>
        <dbReference type="ChEBI" id="CHEBI:13193"/>
        <dbReference type="ChEBI" id="CHEBI:15377"/>
        <dbReference type="ChEBI" id="CHEBI:17499"/>
        <dbReference type="ChEBI" id="CHEBI:28938"/>
        <dbReference type="ChEBI" id="CHEBI:35179"/>
        <dbReference type="ChEBI" id="CHEBI:59871"/>
    </reaction>
</comment>
<name>A0A3R9ZNG0_9HYPH</name>
<dbReference type="GO" id="GO:0055130">
    <property type="term" value="P:D-alanine catabolic process"/>
    <property type="evidence" value="ECO:0007669"/>
    <property type="project" value="TreeGrafter"/>
</dbReference>
<comment type="similarity">
    <text evidence="2">Belongs to the DadA oxidoreductase family.</text>
</comment>
<dbReference type="GO" id="GO:0005886">
    <property type="term" value="C:plasma membrane"/>
    <property type="evidence" value="ECO:0007669"/>
    <property type="project" value="TreeGrafter"/>
</dbReference>
<dbReference type="AlphaFoldDB" id="A0A3R9ZNG0"/>
<dbReference type="RefSeq" id="WP_126702025.1">
    <property type="nucleotide sequence ID" value="NZ_RWKW01000099.1"/>
</dbReference>
<dbReference type="Gene3D" id="3.30.9.10">
    <property type="entry name" value="D-Amino Acid Oxidase, subunit A, domain 2"/>
    <property type="match status" value="1"/>
</dbReference>
<evidence type="ECO:0000256" key="6">
    <source>
        <dbReference type="ARBA" id="ARBA00047884"/>
    </source>
</evidence>
<dbReference type="PANTHER" id="PTHR13847:SF280">
    <property type="entry name" value="D-AMINO ACID DEHYDROGENASE"/>
    <property type="match status" value="1"/>
</dbReference>
<proteinExistence type="inferred from homology"/>
<dbReference type="InterPro" id="IPR006076">
    <property type="entry name" value="FAD-dep_OxRdtase"/>
</dbReference>